<reference evidence="1 2" key="1">
    <citation type="submission" date="2024-05" db="EMBL/GenBank/DDBJ databases">
        <authorList>
            <person name="Jiang F."/>
        </authorList>
    </citation>
    <scope>NUCLEOTIDE SEQUENCE [LARGE SCALE GENOMIC DNA]</scope>
    <source>
        <strain evidence="1 2">LZ166</strain>
    </source>
</reference>
<accession>A0ABV3SF01</accession>
<sequence>MLVDWLPIGHSLAKVLGIGRVALEPGAVCAAAKNLRDIFMSRSSQGRMRMISS</sequence>
<proteinExistence type="predicted"/>
<dbReference type="RefSeq" id="WP_367953205.1">
    <property type="nucleotide sequence ID" value="NZ_JBDPGJ010000002.1"/>
</dbReference>
<evidence type="ECO:0000313" key="2">
    <source>
        <dbReference type="Proteomes" id="UP001556692"/>
    </source>
</evidence>
<comment type="caution">
    <text evidence="1">The sequence shown here is derived from an EMBL/GenBank/DDBJ whole genome shotgun (WGS) entry which is preliminary data.</text>
</comment>
<evidence type="ECO:0000313" key="1">
    <source>
        <dbReference type="EMBL" id="MEX0405304.1"/>
    </source>
</evidence>
<keyword evidence="2" id="KW-1185">Reference proteome</keyword>
<gene>
    <name evidence="1" type="ORF">ABGN05_06505</name>
</gene>
<name>A0ABV3SF01_9HYPH</name>
<dbReference type="Proteomes" id="UP001556692">
    <property type="component" value="Unassembled WGS sequence"/>
</dbReference>
<dbReference type="EMBL" id="JBDPGJ010000002">
    <property type="protein sequence ID" value="MEX0405304.1"/>
    <property type="molecule type" value="Genomic_DNA"/>
</dbReference>
<protein>
    <submittedName>
        <fullName evidence="1">Uncharacterized protein</fullName>
    </submittedName>
</protein>
<organism evidence="1 2">
    <name type="scientific">Aquibium pacificus</name>
    <dbReference type="NCBI Taxonomy" id="3153579"/>
    <lineage>
        <taxon>Bacteria</taxon>
        <taxon>Pseudomonadati</taxon>
        <taxon>Pseudomonadota</taxon>
        <taxon>Alphaproteobacteria</taxon>
        <taxon>Hyphomicrobiales</taxon>
        <taxon>Phyllobacteriaceae</taxon>
        <taxon>Aquibium</taxon>
    </lineage>
</organism>